<keyword evidence="2" id="KW-0732">Signal</keyword>
<dbReference type="Pfam" id="PF13827">
    <property type="entry name" value="DUF4189"/>
    <property type="match status" value="1"/>
</dbReference>
<dbReference type="AlphaFoldDB" id="I4VXM7"/>
<protein>
    <submittedName>
        <fullName evidence="4">Lipoprotein</fullName>
    </submittedName>
</protein>
<feature type="chain" id="PRO_5005351347" evidence="2">
    <location>
        <begin position="21"/>
        <end position="165"/>
    </location>
</feature>
<accession>I4VXM7</accession>
<organism evidence="4 5">
    <name type="scientific">Rhodanobacter fulvus Jip2</name>
    <dbReference type="NCBI Taxonomy" id="1163408"/>
    <lineage>
        <taxon>Bacteria</taxon>
        <taxon>Pseudomonadati</taxon>
        <taxon>Pseudomonadota</taxon>
        <taxon>Gammaproteobacteria</taxon>
        <taxon>Lysobacterales</taxon>
        <taxon>Rhodanobacteraceae</taxon>
        <taxon>Rhodanobacter</taxon>
    </lineage>
</organism>
<dbReference type="OrthoDB" id="5956360at2"/>
<dbReference type="eggNOG" id="ENOG5033ESY">
    <property type="taxonomic scope" value="Bacteria"/>
</dbReference>
<proteinExistence type="predicted"/>
<evidence type="ECO:0000259" key="3">
    <source>
        <dbReference type="Pfam" id="PF13827"/>
    </source>
</evidence>
<dbReference type="EMBL" id="AJXU01000014">
    <property type="protein sequence ID" value="EIL91968.1"/>
    <property type="molecule type" value="Genomic_DNA"/>
</dbReference>
<sequence>MKALCLFVLLLATTTIHAQAACPPGTIPYGAGNDPSACGPDDSQQPQEPQTPRLPRQIWVDRWGAMATNEPGDVLGVATNMQSESEAKRSAILDCQTKGREPSCTSLVSYRNGCAVLLVGDKFFNASSAATIEEATQSGMKVCSANGNANCHVYYSACSLPVRIQ</sequence>
<feature type="signal peptide" evidence="2">
    <location>
        <begin position="1"/>
        <end position="20"/>
    </location>
</feature>
<comment type="caution">
    <text evidence="4">The sequence shown here is derived from an EMBL/GenBank/DDBJ whole genome shotgun (WGS) entry which is preliminary data.</text>
</comment>
<keyword evidence="5" id="KW-1185">Reference proteome</keyword>
<gene>
    <name evidence="4" type="ORF">UU9_03048</name>
</gene>
<evidence type="ECO:0000313" key="5">
    <source>
        <dbReference type="Proteomes" id="UP000004210"/>
    </source>
</evidence>
<evidence type="ECO:0000256" key="1">
    <source>
        <dbReference type="SAM" id="MobiDB-lite"/>
    </source>
</evidence>
<evidence type="ECO:0000256" key="2">
    <source>
        <dbReference type="SAM" id="SignalP"/>
    </source>
</evidence>
<reference evidence="4 5" key="1">
    <citation type="journal article" date="2012" name="J. Bacteriol.">
        <title>Genome sequences for six rhodanobacter strains, isolated from soils and the terrestrial subsurface, with variable denitrification capabilities.</title>
        <authorList>
            <person name="Kostka J.E."/>
            <person name="Green S.J."/>
            <person name="Rishishwar L."/>
            <person name="Prakash O."/>
            <person name="Katz L.S."/>
            <person name="Marino-Ramirez L."/>
            <person name="Jordan I.K."/>
            <person name="Munk C."/>
            <person name="Ivanova N."/>
            <person name="Mikhailova N."/>
            <person name="Watson D.B."/>
            <person name="Brown S.D."/>
            <person name="Palumbo A.V."/>
            <person name="Brooks S.C."/>
        </authorList>
    </citation>
    <scope>NUCLEOTIDE SEQUENCE [LARGE SCALE GENOMIC DNA]</scope>
    <source>
        <strain evidence="5">Jip2T</strain>
    </source>
</reference>
<dbReference type="Proteomes" id="UP000004210">
    <property type="component" value="Unassembled WGS sequence"/>
</dbReference>
<dbReference type="InterPro" id="IPR025240">
    <property type="entry name" value="DUF4189"/>
</dbReference>
<feature type="domain" description="DUF4189" evidence="3">
    <location>
        <begin position="63"/>
        <end position="158"/>
    </location>
</feature>
<keyword evidence="4" id="KW-0449">Lipoprotein</keyword>
<name>I4VXM7_9GAMM</name>
<dbReference type="STRING" id="1163408.UU9_03048"/>
<evidence type="ECO:0000313" key="4">
    <source>
        <dbReference type="EMBL" id="EIL91968.1"/>
    </source>
</evidence>
<feature type="region of interest" description="Disordered" evidence="1">
    <location>
        <begin position="32"/>
        <end position="53"/>
    </location>
</feature>